<sequence>MNQPEPKQKEVSRLRWVWRGIGLLVVLGLAVFIVSAAQNGRAIQQLKSNPGITIDSESPWLMNQLPAAWQNWIQANAGQGIQTALERPFEIDCTNQALSDADLSAIACMTNLKMIHLNQATFSEEGFAQLAGLRNLRALILDESSISDAGLAHIKGFEDLKILRLRKTKIGDQGLQHLENLRRLEFLDLNGTSVSDAGLVYLQGLVNLTYLNLEGTQVTDEGLAHLRESLPKLSD</sequence>
<organism evidence="1 2">
    <name type="scientific">Gimesia panareensis</name>
    <dbReference type="NCBI Taxonomy" id="2527978"/>
    <lineage>
        <taxon>Bacteria</taxon>
        <taxon>Pseudomonadati</taxon>
        <taxon>Planctomycetota</taxon>
        <taxon>Planctomycetia</taxon>
        <taxon>Planctomycetales</taxon>
        <taxon>Planctomycetaceae</taxon>
        <taxon>Gimesia</taxon>
    </lineage>
</organism>
<dbReference type="RefSeq" id="WP_145116582.1">
    <property type="nucleotide sequence ID" value="NZ_CP036277.1"/>
</dbReference>
<accession>A0A517QG66</accession>
<gene>
    <name evidence="1" type="ORF">Enr10x_59820</name>
</gene>
<protein>
    <submittedName>
        <fullName evidence="1">Leucine Rich repeats (2 copies)</fullName>
    </submittedName>
</protein>
<dbReference type="GO" id="GO:0019005">
    <property type="term" value="C:SCF ubiquitin ligase complex"/>
    <property type="evidence" value="ECO:0007669"/>
    <property type="project" value="TreeGrafter"/>
</dbReference>
<proteinExistence type="predicted"/>
<evidence type="ECO:0000313" key="1">
    <source>
        <dbReference type="EMBL" id="QDT30614.1"/>
    </source>
</evidence>
<dbReference type="PANTHER" id="PTHR13318">
    <property type="entry name" value="PARTNER OF PAIRED, ISOFORM B-RELATED"/>
    <property type="match status" value="1"/>
</dbReference>
<dbReference type="GO" id="GO:0031146">
    <property type="term" value="P:SCF-dependent proteasomal ubiquitin-dependent protein catabolic process"/>
    <property type="evidence" value="ECO:0007669"/>
    <property type="project" value="TreeGrafter"/>
</dbReference>
<name>A0A518AG23_9PLAN</name>
<keyword evidence="2" id="KW-1185">Reference proteome</keyword>
<dbReference type="Gene3D" id="3.80.10.10">
    <property type="entry name" value="Ribonuclease Inhibitor"/>
    <property type="match status" value="2"/>
</dbReference>
<dbReference type="InterPro" id="IPR001611">
    <property type="entry name" value="Leu-rich_rpt"/>
</dbReference>
<dbReference type="InterPro" id="IPR032675">
    <property type="entry name" value="LRR_dom_sf"/>
</dbReference>
<accession>A0A518AG23</accession>
<dbReference type="PANTHER" id="PTHR13318:SF190">
    <property type="entry name" value="PARTNER OF PAIRED, ISOFORM B"/>
    <property type="match status" value="1"/>
</dbReference>
<dbReference type="Proteomes" id="UP000315647">
    <property type="component" value="Chromosome"/>
</dbReference>
<dbReference type="SUPFAM" id="SSF52047">
    <property type="entry name" value="RNI-like"/>
    <property type="match status" value="1"/>
</dbReference>
<evidence type="ECO:0000313" key="2">
    <source>
        <dbReference type="Proteomes" id="UP000315647"/>
    </source>
</evidence>
<dbReference type="AlphaFoldDB" id="A0A518AG23"/>
<dbReference type="EMBL" id="CP037421">
    <property type="protein sequence ID" value="QDT30614.1"/>
    <property type="molecule type" value="Genomic_DNA"/>
</dbReference>
<reference evidence="1 2" key="1">
    <citation type="submission" date="2019-03" db="EMBL/GenBank/DDBJ databases">
        <title>Deep-cultivation of Planctomycetes and their phenomic and genomic characterization uncovers novel biology.</title>
        <authorList>
            <person name="Wiegand S."/>
            <person name="Jogler M."/>
            <person name="Boedeker C."/>
            <person name="Pinto D."/>
            <person name="Vollmers J."/>
            <person name="Rivas-Marin E."/>
            <person name="Kohn T."/>
            <person name="Peeters S.H."/>
            <person name="Heuer A."/>
            <person name="Rast P."/>
            <person name="Oberbeckmann S."/>
            <person name="Bunk B."/>
            <person name="Jeske O."/>
            <person name="Meyerdierks A."/>
            <person name="Storesund J.E."/>
            <person name="Kallscheuer N."/>
            <person name="Luecker S."/>
            <person name="Lage O.M."/>
            <person name="Pohl T."/>
            <person name="Merkel B.J."/>
            <person name="Hornburger P."/>
            <person name="Mueller R.-W."/>
            <person name="Bruemmer F."/>
            <person name="Labrenz M."/>
            <person name="Spormann A.M."/>
            <person name="Op den Camp H."/>
            <person name="Overmann J."/>
            <person name="Amann R."/>
            <person name="Jetten M.S.M."/>
            <person name="Mascher T."/>
            <person name="Medema M.H."/>
            <person name="Devos D.P."/>
            <person name="Kaster A.-K."/>
            <person name="Ovreas L."/>
            <person name="Rohde M."/>
            <person name="Galperin M.Y."/>
            <person name="Jogler C."/>
        </authorList>
    </citation>
    <scope>NUCLEOTIDE SEQUENCE [LARGE SCALE GENOMIC DNA]</scope>
    <source>
        <strain evidence="1 2">Enr10</strain>
    </source>
</reference>
<dbReference type="Pfam" id="PF13516">
    <property type="entry name" value="LRR_6"/>
    <property type="match status" value="2"/>
</dbReference>